<evidence type="ECO:0000256" key="1">
    <source>
        <dbReference type="SAM" id="Phobius"/>
    </source>
</evidence>
<feature type="transmembrane region" description="Helical" evidence="1">
    <location>
        <begin position="332"/>
        <end position="362"/>
    </location>
</feature>
<feature type="transmembrane region" description="Helical" evidence="1">
    <location>
        <begin position="369"/>
        <end position="390"/>
    </location>
</feature>
<dbReference type="AlphaFoldDB" id="A0A0R1R7I9"/>
<feature type="transmembrane region" description="Helical" evidence="1">
    <location>
        <begin position="617"/>
        <end position="636"/>
    </location>
</feature>
<evidence type="ECO:0000313" key="2">
    <source>
        <dbReference type="EMBL" id="KRL52951.1"/>
    </source>
</evidence>
<feature type="transmembrane region" description="Helical" evidence="1">
    <location>
        <begin position="561"/>
        <end position="584"/>
    </location>
</feature>
<dbReference type="InterPro" id="IPR046062">
    <property type="entry name" value="DUF6020"/>
</dbReference>
<feature type="transmembrane region" description="Helical" evidence="1">
    <location>
        <begin position="168"/>
        <end position="189"/>
    </location>
</feature>
<feature type="transmembrane region" description="Helical" evidence="1">
    <location>
        <begin position="87"/>
        <end position="106"/>
    </location>
</feature>
<feature type="transmembrane region" description="Helical" evidence="1">
    <location>
        <begin position="56"/>
        <end position="75"/>
    </location>
</feature>
<evidence type="ECO:0008006" key="4">
    <source>
        <dbReference type="Google" id="ProtNLM"/>
    </source>
</evidence>
<gene>
    <name evidence="2" type="ORF">FD35_GL001529</name>
</gene>
<dbReference type="PATRIC" id="fig|1114972.6.peg.1556"/>
<dbReference type="RefSeq" id="WP_017262769.1">
    <property type="nucleotide sequence ID" value="NZ_AZFF01000028.1"/>
</dbReference>
<evidence type="ECO:0000313" key="3">
    <source>
        <dbReference type="Proteomes" id="UP000051999"/>
    </source>
</evidence>
<keyword evidence="3" id="KW-1185">Reference proteome</keyword>
<sequence length="649" mass="74174">MKDRAYFVLRQFCVWIANVLILVGISIGFPNANRVPLHNINVTVQILSYRLNSSSFNQLFAILLFLVWLSVKRYLSRQTISSRWQLVWANILGAVYAIAFLLGNSFSARNNLTLIWGDSANLAFSVWYGIALFFVLRTFFNLILTLLNKPIKTNQNENSGVNEKKSKYYWLKIFGLMVLIWLPTFVLYFPGVVGWDGFDQINQYFYQPTINHLHFYLTNHHPYLVTLILGFCIKIGMSLFHSFSVGVLINTILESVLMCLSLASLVTVIRNKVGYRPARYLFAFFALFPIFSFWAVTFDKTGYFIATVAFFLAAMLNLTLKPANASQHKLNFLWLGISALSVGLTRNDGFLYVFLALIGCLLMSKKNRLLFIGSLGSAVVLIIIWLKVALPLCGVLPSEPGETLAIPMQQIARVARDNPSSISKQEYKELNKIIKFQELPRAYKPDYYDSVKNKIRWPMWRFKGNYAERSKEFHRQPIVSEKNTFLKNWLSIGLKNKKLYLEAWWAESGHFIFPLNAPNYLIWNGPVTVAYERTSMTKDYKLANGKGVLEPGYNDLLNFMVTWPGISILFNAAFWGFAFLVLATSLIFKKIWGFLPVIFMGVGMFLVPFIGPVDGGLRYYFALMVIVPALFVCSLFSSQIVNDDSSEHK</sequence>
<keyword evidence="1" id="KW-0472">Membrane</keyword>
<feature type="transmembrane region" description="Helical" evidence="1">
    <location>
        <begin position="278"/>
        <end position="296"/>
    </location>
</feature>
<dbReference type="Proteomes" id="UP000051999">
    <property type="component" value="Unassembled WGS sequence"/>
</dbReference>
<reference evidence="2 3" key="1">
    <citation type="journal article" date="2015" name="Genome Announc.">
        <title>Expanding the biotechnology potential of lactobacilli through comparative genomics of 213 strains and associated genera.</title>
        <authorList>
            <person name="Sun Z."/>
            <person name="Harris H.M."/>
            <person name="McCann A."/>
            <person name="Guo C."/>
            <person name="Argimon S."/>
            <person name="Zhang W."/>
            <person name="Yang X."/>
            <person name="Jeffery I.B."/>
            <person name="Cooney J.C."/>
            <person name="Kagawa T.F."/>
            <person name="Liu W."/>
            <person name="Song Y."/>
            <person name="Salvetti E."/>
            <person name="Wrobel A."/>
            <person name="Rasinkangas P."/>
            <person name="Parkhill J."/>
            <person name="Rea M.C."/>
            <person name="O'Sullivan O."/>
            <person name="Ritari J."/>
            <person name="Douillard F.P."/>
            <person name="Paul Ross R."/>
            <person name="Yang R."/>
            <person name="Briner A.E."/>
            <person name="Felis G.E."/>
            <person name="de Vos W.M."/>
            <person name="Barrangou R."/>
            <person name="Klaenhammer T.R."/>
            <person name="Caufield P.W."/>
            <person name="Cui Y."/>
            <person name="Zhang H."/>
            <person name="O'Toole P.W."/>
        </authorList>
    </citation>
    <scope>NUCLEOTIDE SEQUENCE [LARGE SCALE GENOMIC DNA]</scope>
    <source>
        <strain evidence="2 3">DSM 15814</strain>
    </source>
</reference>
<dbReference type="EMBL" id="AZFF01000028">
    <property type="protein sequence ID" value="KRL52951.1"/>
    <property type="molecule type" value="Genomic_DNA"/>
</dbReference>
<feature type="transmembrane region" description="Helical" evidence="1">
    <location>
        <begin position="223"/>
        <end position="240"/>
    </location>
</feature>
<feature type="transmembrane region" description="Helical" evidence="1">
    <location>
        <begin position="126"/>
        <end position="147"/>
    </location>
</feature>
<feature type="transmembrane region" description="Helical" evidence="1">
    <location>
        <begin position="12"/>
        <end position="29"/>
    </location>
</feature>
<proteinExistence type="predicted"/>
<comment type="caution">
    <text evidence="2">The sequence shown here is derived from an EMBL/GenBank/DDBJ whole genome shotgun (WGS) entry which is preliminary data.</text>
</comment>
<dbReference type="STRING" id="1114972.FD35_GL001529"/>
<feature type="transmembrane region" description="Helical" evidence="1">
    <location>
        <begin position="303"/>
        <end position="320"/>
    </location>
</feature>
<accession>A0A0R1R7I9</accession>
<dbReference type="Pfam" id="PF19484">
    <property type="entry name" value="DUF6020"/>
    <property type="match status" value="1"/>
</dbReference>
<protein>
    <recommendedName>
        <fullName evidence="4">Glycosyltransferase RgtA/B/C/D-like domain-containing protein</fullName>
    </recommendedName>
</protein>
<dbReference type="OrthoDB" id="2329814at2"/>
<name>A0A0R1R7I9_9LACO</name>
<feature type="transmembrane region" description="Helical" evidence="1">
    <location>
        <begin position="591"/>
        <end position="611"/>
    </location>
</feature>
<organism evidence="2 3">
    <name type="scientific">Furfurilactobacillus rossiae DSM 15814</name>
    <dbReference type="NCBI Taxonomy" id="1114972"/>
    <lineage>
        <taxon>Bacteria</taxon>
        <taxon>Bacillati</taxon>
        <taxon>Bacillota</taxon>
        <taxon>Bacilli</taxon>
        <taxon>Lactobacillales</taxon>
        <taxon>Lactobacillaceae</taxon>
        <taxon>Furfurilactobacillus</taxon>
    </lineage>
</organism>
<keyword evidence="1" id="KW-1133">Transmembrane helix</keyword>
<keyword evidence="1" id="KW-0812">Transmembrane</keyword>
<feature type="transmembrane region" description="Helical" evidence="1">
    <location>
        <begin position="247"/>
        <end position="266"/>
    </location>
</feature>